<gene>
    <name evidence="1" type="ORF">RPERSI_LOCUS36117</name>
</gene>
<feature type="non-terminal residue" evidence="1">
    <location>
        <position position="51"/>
    </location>
</feature>
<protein>
    <submittedName>
        <fullName evidence="1">27347_t:CDS:1</fullName>
    </submittedName>
</protein>
<feature type="non-terminal residue" evidence="1">
    <location>
        <position position="1"/>
    </location>
</feature>
<dbReference type="EMBL" id="CAJVQC010170966">
    <property type="protein sequence ID" value="CAG8850478.1"/>
    <property type="molecule type" value="Genomic_DNA"/>
</dbReference>
<keyword evidence="2" id="KW-1185">Reference proteome</keyword>
<organism evidence="1 2">
    <name type="scientific">Racocetra persica</name>
    <dbReference type="NCBI Taxonomy" id="160502"/>
    <lineage>
        <taxon>Eukaryota</taxon>
        <taxon>Fungi</taxon>
        <taxon>Fungi incertae sedis</taxon>
        <taxon>Mucoromycota</taxon>
        <taxon>Glomeromycotina</taxon>
        <taxon>Glomeromycetes</taxon>
        <taxon>Diversisporales</taxon>
        <taxon>Gigasporaceae</taxon>
        <taxon>Racocetra</taxon>
    </lineage>
</organism>
<proteinExistence type="predicted"/>
<accession>A0ACA9SY19</accession>
<comment type="caution">
    <text evidence="1">The sequence shown here is derived from an EMBL/GenBank/DDBJ whole genome shotgun (WGS) entry which is preliminary data.</text>
</comment>
<evidence type="ECO:0000313" key="1">
    <source>
        <dbReference type="EMBL" id="CAG8850478.1"/>
    </source>
</evidence>
<name>A0ACA9SY19_9GLOM</name>
<evidence type="ECO:0000313" key="2">
    <source>
        <dbReference type="Proteomes" id="UP000789920"/>
    </source>
</evidence>
<dbReference type="Proteomes" id="UP000789920">
    <property type="component" value="Unassembled WGS sequence"/>
</dbReference>
<sequence>EVAAYIKNQHPCLDSKISHRSNKGYFELKMSIKDFHDFDEQAVYKYSKLAK</sequence>
<reference evidence="1" key="1">
    <citation type="submission" date="2021-06" db="EMBL/GenBank/DDBJ databases">
        <authorList>
            <person name="Kallberg Y."/>
            <person name="Tangrot J."/>
            <person name="Rosling A."/>
        </authorList>
    </citation>
    <scope>NUCLEOTIDE SEQUENCE</scope>
    <source>
        <strain evidence="1">MA461A</strain>
    </source>
</reference>